<keyword evidence="2" id="KW-1185">Reference proteome</keyword>
<accession>A0A965ZL71</accession>
<comment type="caution">
    <text evidence="1">The sequence shown here is derived from an EMBL/GenBank/DDBJ whole genome shotgun (WGS) entry which is preliminary data.</text>
</comment>
<protein>
    <submittedName>
        <fullName evidence="1">Uncharacterized protein</fullName>
    </submittedName>
</protein>
<reference evidence="1" key="2">
    <citation type="submission" date="2020-10" db="EMBL/GenBank/DDBJ databases">
        <title>Mucilaginibacter sp. nov., isolated from soil.</title>
        <authorList>
            <person name="Jeon C.O."/>
        </authorList>
    </citation>
    <scope>NUCLEOTIDE SEQUENCE</scope>
    <source>
        <strain evidence="1">R11</strain>
    </source>
</reference>
<proteinExistence type="predicted"/>
<dbReference type="AlphaFoldDB" id="A0A965ZL71"/>
<evidence type="ECO:0000313" key="2">
    <source>
        <dbReference type="Proteomes" id="UP000638732"/>
    </source>
</evidence>
<organism evidence="1 2">
    <name type="scientific">Mucilaginibacter agri</name>
    <dbReference type="NCBI Taxonomy" id="2695265"/>
    <lineage>
        <taxon>Bacteria</taxon>
        <taxon>Pseudomonadati</taxon>
        <taxon>Bacteroidota</taxon>
        <taxon>Sphingobacteriia</taxon>
        <taxon>Sphingobacteriales</taxon>
        <taxon>Sphingobacteriaceae</taxon>
        <taxon>Mucilaginibacter</taxon>
    </lineage>
</organism>
<gene>
    <name evidence="1" type="ORF">GSY63_20140</name>
</gene>
<sequence length="179" mass="20224">MENISDLRRALQKCINDSRAHYSIEGLSESGKIREMVKQIDSPFWKELEPLENFFVFEISPAVREKAPAPVVVSAYCTALRELTTDWWGLPAGTPTQSSLNLMAQPEIQKGLAKLLTDKTSLHYVDGEARSYSEIYHFEVSDLAAGFLIKMSGGTYDAYGDVQEREKVKNQLKEKFVNN</sequence>
<dbReference type="RefSeq" id="WP_166587670.1">
    <property type="nucleotide sequence ID" value="NZ_WWEO01000045.1"/>
</dbReference>
<dbReference type="EMBL" id="WWEO01000045">
    <property type="protein sequence ID" value="NCD71687.1"/>
    <property type="molecule type" value="Genomic_DNA"/>
</dbReference>
<dbReference type="Proteomes" id="UP000638732">
    <property type="component" value="Unassembled WGS sequence"/>
</dbReference>
<name>A0A965ZL71_9SPHI</name>
<evidence type="ECO:0000313" key="1">
    <source>
        <dbReference type="EMBL" id="NCD71687.1"/>
    </source>
</evidence>
<reference evidence="1" key="1">
    <citation type="submission" date="2020-01" db="EMBL/GenBank/DDBJ databases">
        <authorList>
            <person name="Seo Y.L."/>
        </authorList>
    </citation>
    <scope>NUCLEOTIDE SEQUENCE</scope>
    <source>
        <strain evidence="1">R11</strain>
    </source>
</reference>